<organism evidence="1 3">
    <name type="scientific">Methylobacterium oxalidis</name>
    <dbReference type="NCBI Taxonomy" id="944322"/>
    <lineage>
        <taxon>Bacteria</taxon>
        <taxon>Pseudomonadati</taxon>
        <taxon>Pseudomonadota</taxon>
        <taxon>Alphaproteobacteria</taxon>
        <taxon>Hyphomicrobiales</taxon>
        <taxon>Methylobacteriaceae</taxon>
        <taxon>Methylobacterium</taxon>
    </lineage>
</organism>
<proteinExistence type="predicted"/>
<evidence type="ECO:0000313" key="3">
    <source>
        <dbReference type="Proteomes" id="UP000321960"/>
    </source>
</evidence>
<comment type="caution">
    <text evidence="1">The sequence shown here is derived from an EMBL/GenBank/DDBJ whole genome shotgun (WGS) entry which is preliminary data.</text>
</comment>
<evidence type="ECO:0008006" key="5">
    <source>
        <dbReference type="Google" id="ProtNLM"/>
    </source>
</evidence>
<name>A0A512IXK9_9HYPH</name>
<evidence type="ECO:0000313" key="4">
    <source>
        <dbReference type="Proteomes" id="UP001156856"/>
    </source>
</evidence>
<dbReference type="OrthoDB" id="7999826at2"/>
<dbReference type="EMBL" id="BJZU01000004">
    <property type="protein sequence ID" value="GEP02468.1"/>
    <property type="molecule type" value="Genomic_DNA"/>
</dbReference>
<evidence type="ECO:0000313" key="1">
    <source>
        <dbReference type="EMBL" id="GEP02468.1"/>
    </source>
</evidence>
<reference evidence="2" key="4">
    <citation type="submission" date="2023-01" db="EMBL/GenBank/DDBJ databases">
        <title>Draft genome sequence of Methylobacterium oxalidis strain NBRC 107715.</title>
        <authorList>
            <person name="Sun Q."/>
            <person name="Mori K."/>
        </authorList>
    </citation>
    <scope>NUCLEOTIDE SEQUENCE</scope>
    <source>
        <strain evidence="2">NBRC 107715</strain>
    </source>
</reference>
<accession>A0A512IXK9</accession>
<reference evidence="2" key="1">
    <citation type="journal article" date="2014" name="Int. J. Syst. Evol. Microbiol.">
        <title>Complete genome of a new Firmicutes species belonging to the dominant human colonic microbiota ('Ruminococcus bicirculans') reveals two chromosomes and a selective capacity to utilize plant glucans.</title>
        <authorList>
            <consortium name="NISC Comparative Sequencing Program"/>
            <person name="Wegmann U."/>
            <person name="Louis P."/>
            <person name="Goesmann A."/>
            <person name="Henrissat B."/>
            <person name="Duncan S.H."/>
            <person name="Flint H.J."/>
        </authorList>
    </citation>
    <scope>NUCLEOTIDE SEQUENCE</scope>
    <source>
        <strain evidence="2">NBRC 107715</strain>
    </source>
</reference>
<sequence>MQFEFTRRRSARSPVTDAATFRVARLNQASIAGRPGTDCSHIIDRSYNYHSPRELRWHLAERFGLPPADVSLREARA</sequence>
<dbReference type="Proteomes" id="UP001156856">
    <property type="component" value="Unassembled WGS sequence"/>
</dbReference>
<gene>
    <name evidence="2" type="ORF">GCM10007888_62320</name>
    <name evidence="1" type="ORF">MOX02_05060</name>
</gene>
<keyword evidence="4" id="KW-1185">Reference proteome</keyword>
<protein>
    <recommendedName>
        <fullName evidence="5">AsnC family transcriptional regulator</fullName>
    </recommendedName>
</protein>
<reference evidence="1 3" key="3">
    <citation type="submission" date="2019-07" db="EMBL/GenBank/DDBJ databases">
        <title>Whole genome shotgun sequence of Methylobacterium oxalidis NBRC 107715.</title>
        <authorList>
            <person name="Hosoyama A."/>
            <person name="Uohara A."/>
            <person name="Ohji S."/>
            <person name="Ichikawa N."/>
        </authorList>
    </citation>
    <scope>NUCLEOTIDE SEQUENCE [LARGE SCALE GENOMIC DNA]</scope>
    <source>
        <strain evidence="1 3">NBRC 107715</strain>
    </source>
</reference>
<reference evidence="4" key="2">
    <citation type="journal article" date="2019" name="Int. J. Syst. Evol. Microbiol.">
        <title>The Global Catalogue of Microorganisms (GCM) 10K type strain sequencing project: providing services to taxonomists for standard genome sequencing and annotation.</title>
        <authorList>
            <consortium name="The Broad Institute Genomics Platform"/>
            <consortium name="The Broad Institute Genome Sequencing Center for Infectious Disease"/>
            <person name="Wu L."/>
            <person name="Ma J."/>
        </authorList>
    </citation>
    <scope>NUCLEOTIDE SEQUENCE [LARGE SCALE GENOMIC DNA]</scope>
    <source>
        <strain evidence="4">NBRC 107715</strain>
    </source>
</reference>
<dbReference type="EMBL" id="BSPK01000117">
    <property type="protein sequence ID" value="GLS67847.1"/>
    <property type="molecule type" value="Genomic_DNA"/>
</dbReference>
<dbReference type="AlphaFoldDB" id="A0A512IXK9"/>
<evidence type="ECO:0000313" key="2">
    <source>
        <dbReference type="EMBL" id="GLS67847.1"/>
    </source>
</evidence>
<dbReference type="Proteomes" id="UP000321960">
    <property type="component" value="Unassembled WGS sequence"/>
</dbReference>
<dbReference type="RefSeq" id="WP_147024138.1">
    <property type="nucleotide sequence ID" value="NZ_BJZU01000004.1"/>
</dbReference>